<evidence type="ECO:0000256" key="1">
    <source>
        <dbReference type="SAM" id="MobiDB-lite"/>
    </source>
</evidence>
<dbReference type="RefSeq" id="WP_354697755.1">
    <property type="nucleotide sequence ID" value="NZ_CP114014.1"/>
</dbReference>
<name>A0AAU7AY08_9ACTN</name>
<organism evidence="2">
    <name type="scientific">Paraconexibacter sp. AEG42_29</name>
    <dbReference type="NCBI Taxonomy" id="2997339"/>
    <lineage>
        <taxon>Bacteria</taxon>
        <taxon>Bacillati</taxon>
        <taxon>Actinomycetota</taxon>
        <taxon>Thermoleophilia</taxon>
        <taxon>Solirubrobacterales</taxon>
        <taxon>Paraconexibacteraceae</taxon>
        <taxon>Paraconexibacter</taxon>
    </lineage>
</organism>
<feature type="region of interest" description="Disordered" evidence="1">
    <location>
        <begin position="48"/>
        <end position="70"/>
    </location>
</feature>
<dbReference type="EMBL" id="CP114014">
    <property type="protein sequence ID" value="XAY06524.1"/>
    <property type="molecule type" value="Genomic_DNA"/>
</dbReference>
<dbReference type="KEGG" id="parq:DSM112329_03395"/>
<reference evidence="2" key="1">
    <citation type="submission" date="2022-12" db="EMBL/GenBank/DDBJ databases">
        <title>Paraconexibacter alkalitolerans sp. nov. and Baekduia alba sp. nov., isolated from soil and emended description of the genera Paraconexibacter (Chun et al., 2020) and Baekduia (An et al., 2020).</title>
        <authorList>
            <person name="Vieira S."/>
            <person name="Huber K.J."/>
            <person name="Geppert A."/>
            <person name="Wolf J."/>
            <person name="Neumann-Schaal M."/>
            <person name="Muesken M."/>
            <person name="Overmann J."/>
        </authorList>
    </citation>
    <scope>NUCLEOTIDE SEQUENCE</scope>
    <source>
        <strain evidence="2">AEG42_29</strain>
    </source>
</reference>
<accession>A0AAU7AY08</accession>
<evidence type="ECO:0000313" key="2">
    <source>
        <dbReference type="EMBL" id="XAY06524.1"/>
    </source>
</evidence>
<dbReference type="AlphaFoldDB" id="A0AAU7AY08"/>
<protein>
    <submittedName>
        <fullName evidence="2">Uncharacterized protein</fullName>
    </submittedName>
</protein>
<gene>
    <name evidence="2" type="ORF">DSM112329_03395</name>
</gene>
<sequence>MTRAEELKLLARERRAATEQALLNRAVRNNKGPVDRVITKLVMTQIPNVPDEHAGGAPGQRGRLDAPPKR</sequence>
<proteinExistence type="predicted"/>